<evidence type="ECO:0000259" key="1">
    <source>
        <dbReference type="Pfam" id="PF12728"/>
    </source>
</evidence>
<name>A0ABN1VM74_9MICO</name>
<feature type="domain" description="Helix-turn-helix" evidence="1">
    <location>
        <begin position="56"/>
        <end position="102"/>
    </location>
</feature>
<dbReference type="Proteomes" id="UP001500943">
    <property type="component" value="Unassembled WGS sequence"/>
</dbReference>
<organism evidence="2 3">
    <name type="scientific">Rhodoglobus aureus</name>
    <dbReference type="NCBI Taxonomy" id="191497"/>
    <lineage>
        <taxon>Bacteria</taxon>
        <taxon>Bacillati</taxon>
        <taxon>Actinomycetota</taxon>
        <taxon>Actinomycetes</taxon>
        <taxon>Micrococcales</taxon>
        <taxon>Microbacteriaceae</taxon>
        <taxon>Rhodoglobus</taxon>
    </lineage>
</organism>
<comment type="caution">
    <text evidence="2">The sequence shown here is derived from an EMBL/GenBank/DDBJ whole genome shotgun (WGS) entry which is preliminary data.</text>
</comment>
<sequence>MTTVIPSTVPKNDLQKLEKLATSFPDGALRVALDTIHNDLARGETVFVLADDEAVTPSRAAQILGLSRTHLYKVLDSGALEWHPVGARDRRILVKDLLAYRELMRGARRRTATVFAGGTAADDEALDEMI</sequence>
<dbReference type="RefSeq" id="WP_343924678.1">
    <property type="nucleotide sequence ID" value="NZ_BAAAKW010000028.1"/>
</dbReference>
<accession>A0ABN1VM74</accession>
<evidence type="ECO:0000313" key="2">
    <source>
        <dbReference type="EMBL" id="GAA1216950.1"/>
    </source>
</evidence>
<keyword evidence="3" id="KW-1185">Reference proteome</keyword>
<gene>
    <name evidence="2" type="ORF">GCM10009655_15420</name>
</gene>
<dbReference type="EMBL" id="BAAAKW010000028">
    <property type="protein sequence ID" value="GAA1216950.1"/>
    <property type="molecule type" value="Genomic_DNA"/>
</dbReference>
<protein>
    <recommendedName>
        <fullName evidence="1">Helix-turn-helix domain-containing protein</fullName>
    </recommendedName>
</protein>
<proteinExistence type="predicted"/>
<evidence type="ECO:0000313" key="3">
    <source>
        <dbReference type="Proteomes" id="UP001500943"/>
    </source>
</evidence>
<dbReference type="Pfam" id="PF12728">
    <property type="entry name" value="HTH_17"/>
    <property type="match status" value="1"/>
</dbReference>
<dbReference type="InterPro" id="IPR041657">
    <property type="entry name" value="HTH_17"/>
</dbReference>
<reference evidence="2 3" key="1">
    <citation type="journal article" date="2019" name="Int. J. Syst. Evol. Microbiol.">
        <title>The Global Catalogue of Microorganisms (GCM) 10K type strain sequencing project: providing services to taxonomists for standard genome sequencing and annotation.</title>
        <authorList>
            <consortium name="The Broad Institute Genomics Platform"/>
            <consortium name="The Broad Institute Genome Sequencing Center for Infectious Disease"/>
            <person name="Wu L."/>
            <person name="Ma J."/>
        </authorList>
    </citation>
    <scope>NUCLEOTIDE SEQUENCE [LARGE SCALE GENOMIC DNA]</scope>
    <source>
        <strain evidence="2 3">JCM 12762</strain>
    </source>
</reference>